<dbReference type="AlphaFoldDB" id="A0A6C0F5C1"/>
<proteinExistence type="predicted"/>
<evidence type="ECO:0000313" key="1">
    <source>
        <dbReference type="EMBL" id="QHT35779.1"/>
    </source>
</evidence>
<organism evidence="1">
    <name type="scientific">viral metagenome</name>
    <dbReference type="NCBI Taxonomy" id="1070528"/>
    <lineage>
        <taxon>unclassified sequences</taxon>
        <taxon>metagenomes</taxon>
        <taxon>organismal metagenomes</taxon>
    </lineage>
</organism>
<sequence>MPTPDASQFTQLKKYSAINTGDKGQVQQKTITHLYQPVPSVTHPLDFLASFTNKYTPEKKFTQINHVTGLHFKPKTPGGNKHGFTPGILPTVLWNFSYDFNTPVLPPIPRTDVNRIEVTLLNYTAESTIILTNPKYNFTGSTVVSNLLSGVTVSVSKNTIVVTTSGAATSTTFTLELSSPLDTAFSSISQSGSIIPPASRTLVLPVTSLAGTSSGALDIANGPYGKMIVRFSDADTNTLYTTTFALGGGGNLTPATYTPVIGSYIQSVTITTNTVVVTTTNPVGGIPFGQVIEAEIDTNDTFNPTSYALTG</sequence>
<name>A0A6C0F5C1_9ZZZZ</name>
<dbReference type="EMBL" id="MN739026">
    <property type="protein sequence ID" value="QHT35779.1"/>
    <property type="molecule type" value="Genomic_DNA"/>
</dbReference>
<protein>
    <submittedName>
        <fullName evidence="1">Uncharacterized protein</fullName>
    </submittedName>
</protein>
<accession>A0A6C0F5C1</accession>
<reference evidence="1" key="1">
    <citation type="journal article" date="2020" name="Nature">
        <title>Giant virus diversity and host interactions through global metagenomics.</title>
        <authorList>
            <person name="Schulz F."/>
            <person name="Roux S."/>
            <person name="Paez-Espino D."/>
            <person name="Jungbluth S."/>
            <person name="Walsh D.A."/>
            <person name="Denef V.J."/>
            <person name="McMahon K.D."/>
            <person name="Konstantinidis K.T."/>
            <person name="Eloe-Fadrosh E.A."/>
            <person name="Kyrpides N.C."/>
            <person name="Woyke T."/>
        </authorList>
    </citation>
    <scope>NUCLEOTIDE SEQUENCE</scope>
    <source>
        <strain evidence="1">GVMAG-M-3300009181-41</strain>
    </source>
</reference>